<feature type="transmembrane region" description="Helical" evidence="1">
    <location>
        <begin position="12"/>
        <end position="33"/>
    </location>
</feature>
<evidence type="ECO:0000313" key="3">
    <source>
        <dbReference type="Proteomes" id="UP001064933"/>
    </source>
</evidence>
<proteinExistence type="predicted"/>
<keyword evidence="1" id="KW-1133">Transmembrane helix</keyword>
<accession>A0ABY6B2X3</accession>
<keyword evidence="3" id="KW-1185">Reference proteome</keyword>
<dbReference type="RefSeq" id="WP_261759394.1">
    <property type="nucleotide sequence ID" value="NZ_CP104562.2"/>
</dbReference>
<reference evidence="2" key="1">
    <citation type="submission" date="2022-10" db="EMBL/GenBank/DDBJ databases">
        <title>Characterization and whole genome sequencing of a new Roseateles species, isolated from fresh water.</title>
        <authorList>
            <person name="Guliayeva D.Y."/>
            <person name="Akhremchuk A.E."/>
            <person name="Sikolenko M.A."/>
            <person name="Valentovich L.N."/>
            <person name="Sidarenka A.V."/>
        </authorList>
    </citation>
    <scope>NUCLEOTIDE SEQUENCE</scope>
    <source>
        <strain evidence="2">BIM B-1768</strain>
    </source>
</reference>
<protein>
    <recommendedName>
        <fullName evidence="4">GlsB/YeaQ/YmgE family stress response membrane protein</fullName>
    </recommendedName>
</protein>
<gene>
    <name evidence="2" type="ORF">N4261_06545</name>
</gene>
<evidence type="ECO:0000256" key="1">
    <source>
        <dbReference type="SAM" id="Phobius"/>
    </source>
</evidence>
<name>A0ABY6B2X3_9BURK</name>
<keyword evidence="1" id="KW-0812">Transmembrane</keyword>
<sequence>MTPHTGAWRAALADAIGFVLGGALGLFVGRWLGWDFIGSTGWGTSQILGLLLILGGMGGCRWLLRRLLLGAPPQ</sequence>
<feature type="transmembrane region" description="Helical" evidence="1">
    <location>
        <begin position="45"/>
        <end position="64"/>
    </location>
</feature>
<dbReference type="EMBL" id="CP104562">
    <property type="protein sequence ID" value="UXH79574.1"/>
    <property type="molecule type" value="Genomic_DNA"/>
</dbReference>
<dbReference type="Proteomes" id="UP001064933">
    <property type="component" value="Chromosome"/>
</dbReference>
<organism evidence="2 3">
    <name type="scientific">Roseateles amylovorans</name>
    <dbReference type="NCBI Taxonomy" id="2978473"/>
    <lineage>
        <taxon>Bacteria</taxon>
        <taxon>Pseudomonadati</taxon>
        <taxon>Pseudomonadota</taxon>
        <taxon>Betaproteobacteria</taxon>
        <taxon>Burkholderiales</taxon>
        <taxon>Sphaerotilaceae</taxon>
        <taxon>Roseateles</taxon>
    </lineage>
</organism>
<evidence type="ECO:0000313" key="2">
    <source>
        <dbReference type="EMBL" id="UXH79574.1"/>
    </source>
</evidence>
<keyword evidence="1" id="KW-0472">Membrane</keyword>
<evidence type="ECO:0008006" key="4">
    <source>
        <dbReference type="Google" id="ProtNLM"/>
    </source>
</evidence>